<evidence type="ECO:0000313" key="2">
    <source>
        <dbReference type="EMBL" id="CAK0792934.1"/>
    </source>
</evidence>
<evidence type="ECO:0000313" key="3">
    <source>
        <dbReference type="Proteomes" id="UP001189429"/>
    </source>
</evidence>
<name>A0ABN9PIZ3_9DINO</name>
<feature type="region of interest" description="Disordered" evidence="1">
    <location>
        <begin position="1"/>
        <end position="21"/>
    </location>
</feature>
<accession>A0ABN9PIZ3</accession>
<organism evidence="2 3">
    <name type="scientific">Prorocentrum cordatum</name>
    <dbReference type="NCBI Taxonomy" id="2364126"/>
    <lineage>
        <taxon>Eukaryota</taxon>
        <taxon>Sar</taxon>
        <taxon>Alveolata</taxon>
        <taxon>Dinophyceae</taxon>
        <taxon>Prorocentrales</taxon>
        <taxon>Prorocentraceae</taxon>
        <taxon>Prorocentrum</taxon>
    </lineage>
</organism>
<protein>
    <submittedName>
        <fullName evidence="2">Uncharacterized protein</fullName>
    </submittedName>
</protein>
<gene>
    <name evidence="2" type="ORF">PCOR1329_LOCUS3379</name>
</gene>
<dbReference type="Proteomes" id="UP001189429">
    <property type="component" value="Unassembled WGS sequence"/>
</dbReference>
<proteinExistence type="predicted"/>
<feature type="non-terminal residue" evidence="2">
    <location>
        <position position="1"/>
    </location>
</feature>
<dbReference type="EMBL" id="CAUYUJ010000869">
    <property type="protein sequence ID" value="CAK0792934.1"/>
    <property type="molecule type" value="Genomic_DNA"/>
</dbReference>
<feature type="compositionally biased region" description="Polar residues" evidence="1">
    <location>
        <begin position="85"/>
        <end position="96"/>
    </location>
</feature>
<feature type="region of interest" description="Disordered" evidence="1">
    <location>
        <begin position="85"/>
        <end position="175"/>
    </location>
</feature>
<reference evidence="2" key="1">
    <citation type="submission" date="2023-10" db="EMBL/GenBank/DDBJ databases">
        <authorList>
            <person name="Chen Y."/>
            <person name="Shah S."/>
            <person name="Dougan E. K."/>
            <person name="Thang M."/>
            <person name="Chan C."/>
        </authorList>
    </citation>
    <scope>NUCLEOTIDE SEQUENCE [LARGE SCALE GENOMIC DNA]</scope>
</reference>
<sequence>LYFGSRPVPSLGPACQNDRGRAQTAQRLTEASRQRRQMPWRPVAGRAASFFALQLLLGAAYLGADYLPMQGVRRGVTGIDFLASSSPATRASSQPGDQVEAQQPRREPAPPAPMARGADGPPEAEPPRLGVHTAGASSQGLPVSPEPEPPWMTKADVLSPTDEKQDEIVVSAGKP</sequence>
<comment type="caution">
    <text evidence="2">The sequence shown here is derived from an EMBL/GenBank/DDBJ whole genome shotgun (WGS) entry which is preliminary data.</text>
</comment>
<evidence type="ECO:0000256" key="1">
    <source>
        <dbReference type="SAM" id="MobiDB-lite"/>
    </source>
</evidence>
<keyword evidence="3" id="KW-1185">Reference proteome</keyword>